<protein>
    <submittedName>
        <fullName evidence="2">Sporulation protein YunB</fullName>
    </submittedName>
</protein>
<keyword evidence="1" id="KW-0472">Membrane</keyword>
<dbReference type="NCBIfam" id="TIGR02832">
    <property type="entry name" value="spo_yunB"/>
    <property type="match status" value="1"/>
</dbReference>
<evidence type="ECO:0000313" key="3">
    <source>
        <dbReference type="Proteomes" id="UP001224418"/>
    </source>
</evidence>
<reference evidence="2 3" key="1">
    <citation type="submission" date="2023-07" db="EMBL/GenBank/DDBJ databases">
        <title>Genomic Encyclopedia of Type Strains, Phase IV (KMG-IV): sequencing the most valuable type-strain genomes for metagenomic binning, comparative biology and taxonomic classification.</title>
        <authorList>
            <person name="Goeker M."/>
        </authorList>
    </citation>
    <scope>NUCLEOTIDE SEQUENCE [LARGE SCALE GENOMIC DNA]</scope>
    <source>
        <strain evidence="2 3">DSM 1400</strain>
    </source>
</reference>
<comment type="caution">
    <text evidence="2">The sequence shown here is derived from an EMBL/GenBank/DDBJ whole genome shotgun (WGS) entry which is preliminary data.</text>
</comment>
<dbReference type="RefSeq" id="WP_307355655.1">
    <property type="nucleotide sequence ID" value="NZ_BAAACJ010000005.1"/>
</dbReference>
<keyword evidence="1" id="KW-1133">Transmembrane helix</keyword>
<keyword evidence="1" id="KW-0812">Transmembrane</keyword>
<gene>
    <name evidence="2" type="ORF">QOZ93_001402</name>
</gene>
<name>A0ABU0JRD9_HATLI</name>
<dbReference type="Pfam" id="PF09560">
    <property type="entry name" value="Spore_YunB"/>
    <property type="match status" value="1"/>
</dbReference>
<dbReference type="PIRSF" id="PIRSF021383">
    <property type="entry name" value="YunB"/>
    <property type="match status" value="1"/>
</dbReference>
<organism evidence="2 3">
    <name type="scientific">Hathewaya limosa</name>
    <name type="common">Clostridium limosum</name>
    <dbReference type="NCBI Taxonomy" id="1536"/>
    <lineage>
        <taxon>Bacteria</taxon>
        <taxon>Bacillati</taxon>
        <taxon>Bacillota</taxon>
        <taxon>Clostridia</taxon>
        <taxon>Eubacteriales</taxon>
        <taxon>Clostridiaceae</taxon>
        <taxon>Hathewaya</taxon>
    </lineage>
</organism>
<evidence type="ECO:0000313" key="2">
    <source>
        <dbReference type="EMBL" id="MDQ0479661.1"/>
    </source>
</evidence>
<sequence length="215" mass="24161">MIIKKKTKVTFIVVLIFIIFIILVYTLDKVFLPTALAVSEAEMRAKAIQTVDKCILDELNEKFRYNDIVRIDKDSDGNIVMLRADTVKLNLLANNVSLKSQEALNRLGSVGIELTLGYITKNNLLSYLGPKIKVKMEPLSNVETNYSSVFESAGINQTMHKIFIKFKTKVRIIFPMKSFDVDLVSELPISETVIVGKIPDTALQLDLDGIGYKSK</sequence>
<dbReference type="Proteomes" id="UP001224418">
    <property type="component" value="Unassembled WGS sequence"/>
</dbReference>
<feature type="transmembrane region" description="Helical" evidence="1">
    <location>
        <begin position="9"/>
        <end position="27"/>
    </location>
</feature>
<evidence type="ECO:0000256" key="1">
    <source>
        <dbReference type="SAM" id="Phobius"/>
    </source>
</evidence>
<dbReference type="EMBL" id="JAUSWN010000010">
    <property type="protein sequence ID" value="MDQ0479661.1"/>
    <property type="molecule type" value="Genomic_DNA"/>
</dbReference>
<accession>A0ABU0JRD9</accession>
<dbReference type="InterPro" id="IPR014197">
    <property type="entry name" value="Sporulation_prot_YunB"/>
</dbReference>
<proteinExistence type="predicted"/>
<keyword evidence="3" id="KW-1185">Reference proteome</keyword>